<comment type="caution">
    <text evidence="3">The sequence shown here is derived from an EMBL/GenBank/DDBJ whole genome shotgun (WGS) entry which is preliminary data.</text>
</comment>
<reference evidence="3" key="2">
    <citation type="submission" date="2021-04" db="EMBL/GenBank/DDBJ databases">
        <authorList>
            <person name="Gilroy R."/>
        </authorList>
    </citation>
    <scope>NUCLEOTIDE SEQUENCE</scope>
    <source>
        <strain evidence="3">ChiGjej4B4-12881</strain>
    </source>
</reference>
<evidence type="ECO:0000313" key="4">
    <source>
        <dbReference type="Proteomes" id="UP000886780"/>
    </source>
</evidence>
<dbReference type="Proteomes" id="UP000886780">
    <property type="component" value="Unassembled WGS sequence"/>
</dbReference>
<sequence length="412" mass="43520">MRRDSLKICRNIGRERRKTGRKIGRKSEWKMAAALGLLSAFLTGGAVTASAAGGLDMHTEYPGLTAKAGEDLTFDLGFDNSGAGCDASLSIQSMPEGWEGYIAGSGNRISSIHIPSGIDTADAVFQLQIPADTADGEYQVVLEARAGDAVYDTLTLTLNVSELEVSQGDFSSEYPEQEGSAGTAFSFNATLINNSATDQSYSLSAEAPDGWQVSFTPSGESAQVASIQLDPAASQGLTVRVTPPDNVAAGEYTIPCSAISGEETLKMDLSVTVTEKYEISLSTPDGRLSFDTHANEESDVTLTVTNHSNVAVENVNLTSSAPTDWNVSFDTPTIDVIEPGATVEVTAHVTPSKEALTGDYVVSMTASCSETSDSAEFRVSVETSILWGFVALVIIAGLLAGIGYIFRKYGRR</sequence>
<proteinExistence type="predicted"/>
<dbReference type="PANTHER" id="PTHR39198:SF1">
    <property type="entry name" value="ALPHA-GALACTOSIDASE NEW3 DOMAIN-CONTAINING PROTEIN"/>
    <property type="match status" value="1"/>
</dbReference>
<feature type="domain" description="Alpha-galactosidase NEW3" evidence="2">
    <location>
        <begin position="295"/>
        <end position="368"/>
    </location>
</feature>
<dbReference type="AlphaFoldDB" id="A0A9D1W415"/>
<dbReference type="EMBL" id="DXEU01000083">
    <property type="protein sequence ID" value="HIX52113.1"/>
    <property type="molecule type" value="Genomic_DNA"/>
</dbReference>
<reference evidence="3" key="1">
    <citation type="journal article" date="2021" name="PeerJ">
        <title>Extensive microbial diversity within the chicken gut microbiome revealed by metagenomics and culture.</title>
        <authorList>
            <person name="Gilroy R."/>
            <person name="Ravi A."/>
            <person name="Getino M."/>
            <person name="Pursley I."/>
            <person name="Horton D.L."/>
            <person name="Alikhan N.F."/>
            <person name="Baker D."/>
            <person name="Gharbi K."/>
            <person name="Hall N."/>
            <person name="Watson M."/>
            <person name="Adriaenssens E.M."/>
            <person name="Foster-Nyarko E."/>
            <person name="Jarju S."/>
            <person name="Secka A."/>
            <person name="Antonio M."/>
            <person name="Oren A."/>
            <person name="Chaudhuri R.R."/>
            <person name="La Ragione R."/>
            <person name="Hildebrand F."/>
            <person name="Pallen M.J."/>
        </authorList>
    </citation>
    <scope>NUCLEOTIDE SEQUENCE</scope>
    <source>
        <strain evidence="3">ChiGjej4B4-12881</strain>
    </source>
</reference>
<feature type="transmembrane region" description="Helical" evidence="1">
    <location>
        <begin position="385"/>
        <end position="406"/>
    </location>
</feature>
<protein>
    <recommendedName>
        <fullName evidence="2">Alpha-galactosidase NEW3 domain-containing protein</fullName>
    </recommendedName>
</protein>
<name>A0A9D1W415_9FIRM</name>
<feature type="domain" description="Alpha-galactosidase NEW3" evidence="2">
    <location>
        <begin position="184"/>
        <end position="256"/>
    </location>
</feature>
<dbReference type="Gene3D" id="2.60.40.10">
    <property type="entry name" value="Immunoglobulins"/>
    <property type="match status" value="1"/>
</dbReference>
<dbReference type="InterPro" id="IPR013783">
    <property type="entry name" value="Ig-like_fold"/>
</dbReference>
<dbReference type="InterPro" id="IPR018905">
    <property type="entry name" value="A-galactase_NEW3"/>
</dbReference>
<evidence type="ECO:0000259" key="2">
    <source>
        <dbReference type="Pfam" id="PF10633"/>
    </source>
</evidence>
<dbReference type="PANTHER" id="PTHR39198">
    <property type="entry name" value="HYPOTHETICAL MEMBRANE PROTEIN, CONSERVED"/>
    <property type="match status" value="1"/>
</dbReference>
<keyword evidence="1" id="KW-1133">Transmembrane helix</keyword>
<evidence type="ECO:0000256" key="1">
    <source>
        <dbReference type="SAM" id="Phobius"/>
    </source>
</evidence>
<organism evidence="3 4">
    <name type="scientific">Candidatus Lachnoclostridium stercoripullorum</name>
    <dbReference type="NCBI Taxonomy" id="2838635"/>
    <lineage>
        <taxon>Bacteria</taxon>
        <taxon>Bacillati</taxon>
        <taxon>Bacillota</taxon>
        <taxon>Clostridia</taxon>
        <taxon>Lachnospirales</taxon>
        <taxon>Lachnospiraceae</taxon>
    </lineage>
</organism>
<gene>
    <name evidence="3" type="ORF">IAA28_04845</name>
</gene>
<dbReference type="Pfam" id="PF10633">
    <property type="entry name" value="NPCBM_assoc"/>
    <property type="match status" value="2"/>
</dbReference>
<evidence type="ECO:0000313" key="3">
    <source>
        <dbReference type="EMBL" id="HIX52113.1"/>
    </source>
</evidence>
<keyword evidence="1" id="KW-0472">Membrane</keyword>
<accession>A0A9D1W415</accession>
<keyword evidence="1" id="KW-0812">Transmembrane</keyword>